<feature type="coiled-coil region" evidence="1">
    <location>
        <begin position="59"/>
        <end position="86"/>
    </location>
</feature>
<dbReference type="InterPro" id="IPR036056">
    <property type="entry name" value="Fibrinogen-like_C"/>
</dbReference>
<gene>
    <name evidence="4" type="ORF">PN36_07305</name>
</gene>
<keyword evidence="2" id="KW-0732">Signal</keyword>
<accession>A0A0A6PFZ5</accession>
<evidence type="ECO:0000256" key="2">
    <source>
        <dbReference type="SAM" id="SignalP"/>
    </source>
</evidence>
<evidence type="ECO:0000256" key="1">
    <source>
        <dbReference type="SAM" id="Coils"/>
    </source>
</evidence>
<evidence type="ECO:0000313" key="4">
    <source>
        <dbReference type="EMBL" id="KHD09242.1"/>
    </source>
</evidence>
<dbReference type="InterPro" id="IPR014716">
    <property type="entry name" value="Fibrinogen_a/b/g_C_1"/>
</dbReference>
<dbReference type="InterPro" id="IPR002181">
    <property type="entry name" value="Fibrinogen_a/b/g_C_dom"/>
</dbReference>
<dbReference type="Proteomes" id="UP000030428">
    <property type="component" value="Unassembled WGS sequence"/>
</dbReference>
<keyword evidence="1" id="KW-0175">Coiled coil</keyword>
<dbReference type="AlphaFoldDB" id="A0A0A6PFZ5"/>
<proteinExistence type="predicted"/>
<evidence type="ECO:0000313" key="5">
    <source>
        <dbReference type="Proteomes" id="UP000030428"/>
    </source>
</evidence>
<feature type="domain" description="Fibrinogen C-terminal" evidence="3">
    <location>
        <begin position="85"/>
        <end position="138"/>
    </location>
</feature>
<reference evidence="4 5" key="1">
    <citation type="journal article" date="2016" name="Front. Microbiol.">
        <title>Single-Cell (Meta-)Genomics of a Dimorphic Candidatus Thiomargarita nelsonii Reveals Genomic Plasticity.</title>
        <authorList>
            <person name="Flood B.E."/>
            <person name="Fliss P."/>
            <person name="Jones D.S."/>
            <person name="Dick G.J."/>
            <person name="Jain S."/>
            <person name="Kaster A.K."/>
            <person name="Winkel M."/>
            <person name="Mussmann M."/>
            <person name="Bailey J."/>
        </authorList>
    </citation>
    <scope>NUCLEOTIDE SEQUENCE [LARGE SCALE GENOMIC DNA]</scope>
    <source>
        <strain evidence="4">Hydrate Ridge</strain>
    </source>
</reference>
<dbReference type="PROSITE" id="PS51406">
    <property type="entry name" value="FIBRINOGEN_C_2"/>
    <property type="match status" value="1"/>
</dbReference>
<feature type="chain" id="PRO_5002030555" description="Fibrinogen C-terminal domain-containing protein" evidence="2">
    <location>
        <begin position="21"/>
        <end position="277"/>
    </location>
</feature>
<organism evidence="4 5">
    <name type="scientific">Candidatus Thiomargarita nelsonii</name>
    <dbReference type="NCBI Taxonomy" id="1003181"/>
    <lineage>
        <taxon>Bacteria</taxon>
        <taxon>Pseudomonadati</taxon>
        <taxon>Pseudomonadota</taxon>
        <taxon>Gammaproteobacteria</taxon>
        <taxon>Thiotrichales</taxon>
        <taxon>Thiotrichaceae</taxon>
        <taxon>Thiomargarita</taxon>
    </lineage>
</organism>
<dbReference type="NCBIfam" id="NF040941">
    <property type="entry name" value="GGGWT_bact"/>
    <property type="match status" value="1"/>
</dbReference>
<comment type="caution">
    <text evidence="4">The sequence shown here is derived from an EMBL/GenBank/DDBJ whole genome shotgun (WGS) entry which is preliminary data.</text>
</comment>
<name>A0A0A6PFZ5_9GAMM</name>
<sequence>MKKPLTFLLSLAITSPLVAAAEETACLQTNETPLEIISCLDKRGIDLTEQRDKLYQAQIDTLQNRISYLETLIQLQQRQLDALKRDIYQLPQSCQNIQQQEPTKVTGLYSIDVDGSQGEMPLNIYCNMDLHDGGWSLIYATNPDQDEFKSAKQVTPRSARYLAAPLVRALAAHATEILIIDADNPSNFIKSTDDFPIKRLRALQNLNDPDERRRVASAHWEGSEHDRTMYRCDASSEGYPTVIYNANCNKYGLHLGSQNLSRFNFSSSNHPISVYLR</sequence>
<dbReference type="SUPFAM" id="SSF56496">
    <property type="entry name" value="Fibrinogen C-terminal domain-like"/>
    <property type="match status" value="1"/>
</dbReference>
<keyword evidence="5" id="KW-1185">Reference proteome</keyword>
<dbReference type="Gene3D" id="3.90.215.10">
    <property type="entry name" value="Gamma Fibrinogen, chain A, domain 1"/>
    <property type="match status" value="1"/>
</dbReference>
<dbReference type="EMBL" id="JSZA02000021">
    <property type="protein sequence ID" value="KHD09242.1"/>
    <property type="molecule type" value="Genomic_DNA"/>
</dbReference>
<protein>
    <recommendedName>
        <fullName evidence="3">Fibrinogen C-terminal domain-containing protein</fullName>
    </recommendedName>
</protein>
<feature type="signal peptide" evidence="2">
    <location>
        <begin position="1"/>
        <end position="20"/>
    </location>
</feature>
<evidence type="ECO:0000259" key="3">
    <source>
        <dbReference type="PROSITE" id="PS51406"/>
    </source>
</evidence>